<dbReference type="KEGG" id="xak:KIMC2_20390"/>
<dbReference type="Proteomes" id="UP001321804">
    <property type="component" value="Chromosome"/>
</dbReference>
<evidence type="ECO:0000313" key="2">
    <source>
        <dbReference type="EMBL" id="BDR57477.1"/>
    </source>
</evidence>
<name>A0AAU9DKV5_9LACO</name>
<keyword evidence="3" id="KW-1185">Reference proteome</keyword>
<evidence type="ECO:0000256" key="1">
    <source>
        <dbReference type="SAM" id="MobiDB-lite"/>
    </source>
</evidence>
<organism evidence="2 3">
    <name type="scientific">Xylocopilactobacillus apis</name>
    <dbReference type="NCBI Taxonomy" id="2932183"/>
    <lineage>
        <taxon>Bacteria</taxon>
        <taxon>Bacillati</taxon>
        <taxon>Bacillota</taxon>
        <taxon>Bacilli</taxon>
        <taxon>Lactobacillales</taxon>
        <taxon>Lactobacillaceae</taxon>
        <taxon>Xylocopilactobacillus</taxon>
    </lineage>
</organism>
<dbReference type="AlphaFoldDB" id="A0AAU9DKV5"/>
<reference evidence="2 3" key="1">
    <citation type="journal article" date="2023" name="Microbiol. Spectr.">
        <title>Symbiosis of Carpenter Bees with Uncharacterized Lactic Acid Bacteria Showing NAD Auxotrophy.</title>
        <authorList>
            <person name="Kawasaki S."/>
            <person name="Ozawa K."/>
            <person name="Mori T."/>
            <person name="Yamamoto A."/>
            <person name="Ito M."/>
            <person name="Ohkuma M."/>
            <person name="Sakamoto M."/>
            <person name="Matsutani M."/>
        </authorList>
    </citation>
    <scope>NUCLEOTIDE SEQUENCE [LARGE SCALE GENOMIC DNA]</scope>
    <source>
        <strain evidence="2 3">KimC2</strain>
    </source>
</reference>
<accession>A0AAU9DKV5</accession>
<dbReference type="EMBL" id="AP026801">
    <property type="protein sequence ID" value="BDR57477.1"/>
    <property type="molecule type" value="Genomic_DNA"/>
</dbReference>
<proteinExistence type="predicted"/>
<protein>
    <submittedName>
        <fullName evidence="2">Uncharacterized protein</fullName>
    </submittedName>
</protein>
<evidence type="ECO:0000313" key="3">
    <source>
        <dbReference type="Proteomes" id="UP001321804"/>
    </source>
</evidence>
<gene>
    <name evidence="2" type="ORF">KIMC2_20390</name>
</gene>
<sequence>MGGGTHHPHDHNGTIADNELKQVQDANNNDGFNLDDNGKPFLKPGSFVRSTLVGIPWSGSIGSSYNNAAETGDL</sequence>
<feature type="compositionally biased region" description="Low complexity" evidence="1">
    <location>
        <begin position="25"/>
        <end position="35"/>
    </location>
</feature>
<feature type="region of interest" description="Disordered" evidence="1">
    <location>
        <begin position="1"/>
        <end position="40"/>
    </location>
</feature>